<accession>A0A1E4S1H2</accession>
<dbReference type="RefSeq" id="XP_020070393.1">
    <property type="nucleotide sequence ID" value="XM_020213711.1"/>
</dbReference>
<dbReference type="OrthoDB" id="4059796at2759"/>
<reference evidence="1 2" key="1">
    <citation type="journal article" date="2016" name="Proc. Natl. Acad. Sci. U.S.A.">
        <title>Comparative genomics of biotechnologically important yeasts.</title>
        <authorList>
            <person name="Riley R."/>
            <person name="Haridas S."/>
            <person name="Wolfe K.H."/>
            <person name="Lopes M.R."/>
            <person name="Hittinger C.T."/>
            <person name="Goeker M."/>
            <person name="Salamov A.A."/>
            <person name="Wisecaver J.H."/>
            <person name="Long T.M."/>
            <person name="Calvey C.H."/>
            <person name="Aerts A.L."/>
            <person name="Barry K.W."/>
            <person name="Choi C."/>
            <person name="Clum A."/>
            <person name="Coughlan A.Y."/>
            <person name="Deshpande S."/>
            <person name="Douglass A.P."/>
            <person name="Hanson S.J."/>
            <person name="Klenk H.-P."/>
            <person name="LaButti K.M."/>
            <person name="Lapidus A."/>
            <person name="Lindquist E.A."/>
            <person name="Lipzen A.M."/>
            <person name="Meier-Kolthoff J.P."/>
            <person name="Ohm R.A."/>
            <person name="Otillar R.P."/>
            <person name="Pangilinan J.L."/>
            <person name="Peng Y."/>
            <person name="Rokas A."/>
            <person name="Rosa C.A."/>
            <person name="Scheuner C."/>
            <person name="Sibirny A.A."/>
            <person name="Slot J.C."/>
            <person name="Stielow J.B."/>
            <person name="Sun H."/>
            <person name="Kurtzman C.P."/>
            <person name="Blackwell M."/>
            <person name="Grigoriev I.V."/>
            <person name="Jeffries T.W."/>
        </authorList>
    </citation>
    <scope>NUCLEOTIDE SEQUENCE [LARGE SCALE GENOMIC DNA]</scope>
    <source>
        <strain evidence="2">ATCC 18201 / CBS 1600 / BCRC 20928 / JCM 3617 / NBRC 0987 / NRRL Y-1542</strain>
    </source>
</reference>
<evidence type="ECO:0000313" key="2">
    <source>
        <dbReference type="Proteomes" id="UP000094389"/>
    </source>
</evidence>
<dbReference type="GeneID" id="30988107"/>
<dbReference type="EMBL" id="KV453931">
    <property type="protein sequence ID" value="ODV73354.1"/>
    <property type="molecule type" value="Genomic_DNA"/>
</dbReference>
<evidence type="ECO:0008006" key="3">
    <source>
        <dbReference type="Google" id="ProtNLM"/>
    </source>
</evidence>
<protein>
    <recommendedName>
        <fullName evidence="3">DNA mismatch repair protein HSM3</fullName>
    </recommendedName>
</protein>
<dbReference type="Proteomes" id="UP000094389">
    <property type="component" value="Unassembled WGS sequence"/>
</dbReference>
<name>A0A1E4S1H2_CYBJN</name>
<dbReference type="AlphaFoldDB" id="A0A1E4S1H2"/>
<dbReference type="OMA" id="ESCFNNG"/>
<evidence type="ECO:0000313" key="1">
    <source>
        <dbReference type="EMBL" id="ODV73354.1"/>
    </source>
</evidence>
<proteinExistence type="predicted"/>
<gene>
    <name evidence="1" type="ORF">CYBJADRAFT_162734</name>
</gene>
<organism evidence="1 2">
    <name type="scientific">Cyberlindnera jadinii (strain ATCC 18201 / CBS 1600 / BCRC 20928 / JCM 3617 / NBRC 0987 / NRRL Y-1542)</name>
    <name type="common">Torula yeast</name>
    <name type="synonym">Candida utilis</name>
    <dbReference type="NCBI Taxonomy" id="983966"/>
    <lineage>
        <taxon>Eukaryota</taxon>
        <taxon>Fungi</taxon>
        <taxon>Dikarya</taxon>
        <taxon>Ascomycota</taxon>
        <taxon>Saccharomycotina</taxon>
        <taxon>Saccharomycetes</taxon>
        <taxon>Phaffomycetales</taxon>
        <taxon>Phaffomycetaceae</taxon>
        <taxon>Cyberlindnera</taxon>
    </lineage>
</organism>
<keyword evidence="2" id="KW-1185">Reference proteome</keyword>
<sequence length="561" mass="63329">MEQLDLDQILFGLDTFITQCIDGSLQLEGALLESAEVLLDQLFVKLRDPSTRSNHLITLNLAKFVQAASYLISSSEAHGALAVRLLKVLANAVADEDHNRAVVVGDERFLKTLEAHIRDNFDYEDLNNLIFVLMKNLIVDSPGIAQQLAFMTDAIMTNVLYDKSYFGISVLAELIPYKKFTPETRKVLQFESLIISVISSRNKYDEDEFTEQLIDLSSILESLTSDLSLDFKDEYYEKQVQLNLFSIEEALYPLEFPNKLRVQRVVLSCSGNVSANPTTNNAVMLSYLLKGIHSDDETNGYKISMAFTIIGNYITSSSKKMEILDKDPQIISQALKKYNYLVDPVQFQGLLHLLKGLVSFDTVSQLFQADSVNEFTSLVEATVRNSRYYTNFTDLLLKFLKKTLVLLGKSQVEALLKTNIIESLLSADSTYDYDIVFLLLLNKISIHGFPLAVYGPQLLDRVFKFPSANVPDIYIFEMTKTLGVLLQHNGQFMLDNYTDSILHFIEQCPSTKGEAAPQVAYMVENNVKYICHSLIELNKTYPVAQDLLNRAQLILPSQSHS</sequence>